<keyword evidence="3" id="KW-1185">Reference proteome</keyword>
<dbReference type="RefSeq" id="WP_307434521.1">
    <property type="nucleotide sequence ID" value="NZ_JAUSVK010000001.1"/>
</dbReference>
<dbReference type="EMBL" id="JAUSVK010000001">
    <property type="protein sequence ID" value="MDQ0395602.1"/>
    <property type="molecule type" value="Genomic_DNA"/>
</dbReference>
<keyword evidence="1" id="KW-1133">Transmembrane helix</keyword>
<proteinExistence type="predicted"/>
<gene>
    <name evidence="2" type="ORF">J3R73_005394</name>
</gene>
<evidence type="ECO:0000313" key="3">
    <source>
        <dbReference type="Proteomes" id="UP001237448"/>
    </source>
</evidence>
<accession>A0ABU0FLX1</accession>
<evidence type="ECO:0000313" key="2">
    <source>
        <dbReference type="EMBL" id="MDQ0395602.1"/>
    </source>
</evidence>
<protein>
    <submittedName>
        <fullName evidence="2">Uncharacterized protein</fullName>
    </submittedName>
</protein>
<name>A0ABU0FLX1_9HYPH</name>
<feature type="transmembrane region" description="Helical" evidence="1">
    <location>
        <begin position="69"/>
        <end position="92"/>
    </location>
</feature>
<comment type="caution">
    <text evidence="2">The sequence shown here is derived from an EMBL/GenBank/DDBJ whole genome shotgun (WGS) entry which is preliminary data.</text>
</comment>
<organism evidence="2 3">
    <name type="scientific">Labrys monachus</name>
    <dbReference type="NCBI Taxonomy" id="217067"/>
    <lineage>
        <taxon>Bacteria</taxon>
        <taxon>Pseudomonadati</taxon>
        <taxon>Pseudomonadota</taxon>
        <taxon>Alphaproteobacteria</taxon>
        <taxon>Hyphomicrobiales</taxon>
        <taxon>Xanthobacteraceae</taxon>
        <taxon>Labrys</taxon>
    </lineage>
</organism>
<dbReference type="Proteomes" id="UP001237448">
    <property type="component" value="Unassembled WGS sequence"/>
</dbReference>
<sequence>MRFLAQSLGLFLAAAAFVAVIVDGTRSIADSGWTVLSIHGLWQWLSASSLARAQAGVDSVFSAFVWNDIVLPILELPFALLLAAGSVLCFWLGRAPRSRIGYVTHI</sequence>
<evidence type="ECO:0000256" key="1">
    <source>
        <dbReference type="SAM" id="Phobius"/>
    </source>
</evidence>
<reference evidence="2 3" key="1">
    <citation type="submission" date="2023-07" db="EMBL/GenBank/DDBJ databases">
        <title>Genomic Encyclopedia of Type Strains, Phase IV (KMG-IV): sequencing the most valuable type-strain genomes for metagenomic binning, comparative biology and taxonomic classification.</title>
        <authorList>
            <person name="Goeker M."/>
        </authorList>
    </citation>
    <scope>NUCLEOTIDE SEQUENCE [LARGE SCALE GENOMIC DNA]</scope>
    <source>
        <strain evidence="2 3">DSM 5896</strain>
    </source>
</reference>
<keyword evidence="1" id="KW-0812">Transmembrane</keyword>
<keyword evidence="1" id="KW-0472">Membrane</keyword>